<feature type="signal peptide" evidence="2">
    <location>
        <begin position="1"/>
        <end position="19"/>
    </location>
</feature>
<dbReference type="AlphaFoldDB" id="A0A1I0DQ69"/>
<keyword evidence="4" id="KW-1185">Reference proteome</keyword>
<dbReference type="Proteomes" id="UP000198618">
    <property type="component" value="Unassembled WGS sequence"/>
</dbReference>
<evidence type="ECO:0000313" key="4">
    <source>
        <dbReference type="Proteomes" id="UP000198618"/>
    </source>
</evidence>
<feature type="chain" id="PRO_5039674479" description="Cell-wall binding lipoprotein" evidence="2">
    <location>
        <begin position="20"/>
        <end position="166"/>
    </location>
</feature>
<dbReference type="STRING" id="930131.SAMN05216389_10975"/>
<evidence type="ECO:0000256" key="2">
    <source>
        <dbReference type="SAM" id="SignalP"/>
    </source>
</evidence>
<sequence>MKKLFVLCLFILMTLVACSSPETDELVEYHNNYIDVINEKAELVDQAVFKSMNVETPEEALEIQKNEVMPLVNEIKDFMNSQEVETEAVKEFHDLRMEQIEAFASSVELQYEALEKTVDMASKEQINKLVEESDAKYTEAMEKSQKAEDRLAELADEYDVEFMDEE</sequence>
<feature type="coiled-coil region" evidence="1">
    <location>
        <begin position="104"/>
        <end position="157"/>
    </location>
</feature>
<evidence type="ECO:0000313" key="3">
    <source>
        <dbReference type="EMBL" id="SET34322.1"/>
    </source>
</evidence>
<accession>A0A1I0DQ69</accession>
<name>A0A1I0DQ69_9BACI</name>
<gene>
    <name evidence="3" type="ORF">SAMN05216389_10975</name>
</gene>
<evidence type="ECO:0000256" key="1">
    <source>
        <dbReference type="SAM" id="Coils"/>
    </source>
</evidence>
<dbReference type="RefSeq" id="WP_090869825.1">
    <property type="nucleotide sequence ID" value="NZ_FOHE01000009.1"/>
</dbReference>
<dbReference type="EMBL" id="FOHE01000009">
    <property type="protein sequence ID" value="SET34322.1"/>
    <property type="molecule type" value="Genomic_DNA"/>
</dbReference>
<dbReference type="PROSITE" id="PS51257">
    <property type="entry name" value="PROKAR_LIPOPROTEIN"/>
    <property type="match status" value="1"/>
</dbReference>
<keyword evidence="2" id="KW-0732">Signal</keyword>
<reference evidence="3 4" key="1">
    <citation type="submission" date="2016-10" db="EMBL/GenBank/DDBJ databases">
        <authorList>
            <person name="de Groot N.N."/>
        </authorList>
    </citation>
    <scope>NUCLEOTIDE SEQUENCE [LARGE SCALE GENOMIC DNA]</scope>
    <source>
        <strain evidence="3 4">IBRC-M 10780</strain>
    </source>
</reference>
<dbReference type="OrthoDB" id="2968217at2"/>
<evidence type="ECO:0008006" key="5">
    <source>
        <dbReference type="Google" id="ProtNLM"/>
    </source>
</evidence>
<protein>
    <recommendedName>
        <fullName evidence="5">Cell-wall binding lipoprotein</fullName>
    </recommendedName>
</protein>
<organism evidence="3 4">
    <name type="scientific">Oceanobacillus limi</name>
    <dbReference type="NCBI Taxonomy" id="930131"/>
    <lineage>
        <taxon>Bacteria</taxon>
        <taxon>Bacillati</taxon>
        <taxon>Bacillota</taxon>
        <taxon>Bacilli</taxon>
        <taxon>Bacillales</taxon>
        <taxon>Bacillaceae</taxon>
        <taxon>Oceanobacillus</taxon>
    </lineage>
</organism>
<keyword evidence="1" id="KW-0175">Coiled coil</keyword>
<proteinExistence type="predicted"/>